<reference evidence="2 3" key="1">
    <citation type="journal article" date="2019" name="PLoS ONE">
        <title>Comparative genome analysis indicates high evolutionary potential of pathogenicity genes in Colletotrichum tanaceti.</title>
        <authorList>
            <person name="Lelwala R.V."/>
            <person name="Korhonen P.K."/>
            <person name="Young N.D."/>
            <person name="Scott J.B."/>
            <person name="Ades P.A."/>
            <person name="Gasser R.B."/>
            <person name="Taylor P.W.J."/>
        </authorList>
    </citation>
    <scope>NUCLEOTIDE SEQUENCE [LARGE SCALE GENOMIC DNA]</scope>
    <source>
        <strain evidence="2">BRIP57314</strain>
    </source>
</reference>
<gene>
    <name evidence="2" type="ORF">CTA1_10378</name>
</gene>
<organism evidence="2 3">
    <name type="scientific">Colletotrichum tanaceti</name>
    <dbReference type="NCBI Taxonomy" id="1306861"/>
    <lineage>
        <taxon>Eukaryota</taxon>
        <taxon>Fungi</taxon>
        <taxon>Dikarya</taxon>
        <taxon>Ascomycota</taxon>
        <taxon>Pezizomycotina</taxon>
        <taxon>Sordariomycetes</taxon>
        <taxon>Hypocreomycetidae</taxon>
        <taxon>Glomerellales</taxon>
        <taxon>Glomerellaceae</taxon>
        <taxon>Colletotrichum</taxon>
        <taxon>Colletotrichum destructivum species complex</taxon>
    </lineage>
</organism>
<keyword evidence="3" id="KW-1185">Reference proteome</keyword>
<name>A0A4U6XUX2_9PEZI</name>
<evidence type="ECO:0000313" key="2">
    <source>
        <dbReference type="EMBL" id="TKW59752.1"/>
    </source>
</evidence>
<proteinExistence type="predicted"/>
<evidence type="ECO:0000256" key="1">
    <source>
        <dbReference type="SAM" id="MobiDB-lite"/>
    </source>
</evidence>
<dbReference type="EMBL" id="PJEX01000005">
    <property type="protein sequence ID" value="TKW59752.1"/>
    <property type="molecule type" value="Genomic_DNA"/>
</dbReference>
<comment type="caution">
    <text evidence="2">The sequence shown here is derived from an EMBL/GenBank/DDBJ whole genome shotgun (WGS) entry which is preliminary data.</text>
</comment>
<evidence type="ECO:0000313" key="3">
    <source>
        <dbReference type="Proteomes" id="UP000310108"/>
    </source>
</evidence>
<feature type="region of interest" description="Disordered" evidence="1">
    <location>
        <begin position="76"/>
        <end position="109"/>
    </location>
</feature>
<dbReference type="AlphaFoldDB" id="A0A4U6XUX2"/>
<sequence>MRFVARRVALTFSTLAKAVSQSHVWSGDGTLAAVHGSVVGSQWSSSRGQFMRFSGCHGHSGRLICTSPVSARSYLEPPSGVNKESLYKGGGGGGKEEVKEQQNSPESSVVGKDPAVLVHHVLGEDVVPPSQAGVEGHGHLLQADLVLLEGEEALPARLVQQRLHARREHLEAPAEIRQRLPLGLGVGRRPAHEVDPVQLHVVHLEVPAVPLAVGRQLVPHVPRGLPAPAAVHVLDDALEHLPRVPAVRPPDPVAEVDQQRVPRHQPPFALLEEVEGRDGAEEAVRQQHRVQVPEGAPVGLLRLAPHRVRALAVVVPHLLEPVRQAQRVVGLGALGKGLDGVRLVDDVEAGRLPGALLLPARQGQHELPEGALDGDVLDGVKVREALLQRRAFGAAVPGEALLGLALGVVDDRLVRPAAADVGLVDLAGHVLAAQEVEVGLAAQPRRRRLGPAVHAAHEPDVLGEGHVEVRLVAEHLAALPGARHGAVGVGGPDEVAVLAEPGHEHGPQQRSGDLVVDVLDGLGHAVEEVPGPHRVLGPLRHDEVAPVEEGRQTRADARVGREVDDELLLAVVVLLKHPVHVQHADALAQVDVPVPAGDALHAEAVSQELADLGELAVPVHRAINVLVGEEVLDADELDQRRVDAPAMVVHHP</sequence>
<protein>
    <submittedName>
        <fullName evidence="2">Uncharacterized protein</fullName>
    </submittedName>
</protein>
<dbReference type="Proteomes" id="UP000310108">
    <property type="component" value="Unassembled WGS sequence"/>
</dbReference>
<accession>A0A4U6XUX2</accession>